<dbReference type="Gene3D" id="3.40.190.10">
    <property type="entry name" value="Periplasmic binding protein-like II"/>
    <property type="match status" value="1"/>
</dbReference>
<dbReference type="GO" id="GO:0015833">
    <property type="term" value="P:peptide transport"/>
    <property type="evidence" value="ECO:0007669"/>
    <property type="project" value="TreeGrafter"/>
</dbReference>
<dbReference type="GO" id="GO:0043190">
    <property type="term" value="C:ATP-binding cassette (ABC) transporter complex"/>
    <property type="evidence" value="ECO:0007669"/>
    <property type="project" value="InterPro"/>
</dbReference>
<dbReference type="AlphaFoldDB" id="A0A508TJQ4"/>
<accession>A0A508TJQ4</accession>
<keyword evidence="6" id="KW-1185">Reference proteome</keyword>
<proteinExistence type="inferred from homology"/>
<dbReference type="CDD" id="cd08497">
    <property type="entry name" value="MbnE-like"/>
    <property type="match status" value="1"/>
</dbReference>
<name>A0A508TJQ4_9BRAD</name>
<dbReference type="GO" id="GO:0042884">
    <property type="term" value="P:microcin transport"/>
    <property type="evidence" value="ECO:0007669"/>
    <property type="project" value="TreeGrafter"/>
</dbReference>
<dbReference type="PANTHER" id="PTHR30290:SF64">
    <property type="entry name" value="ABC TRANSPORTER PERIPLASMIC BINDING PROTEIN"/>
    <property type="match status" value="1"/>
</dbReference>
<evidence type="ECO:0000259" key="4">
    <source>
        <dbReference type="Pfam" id="PF00496"/>
    </source>
</evidence>
<evidence type="ECO:0000256" key="1">
    <source>
        <dbReference type="ARBA" id="ARBA00004418"/>
    </source>
</evidence>
<dbReference type="GO" id="GO:1904680">
    <property type="term" value="F:peptide transmembrane transporter activity"/>
    <property type="evidence" value="ECO:0007669"/>
    <property type="project" value="TreeGrafter"/>
</dbReference>
<evidence type="ECO:0000313" key="5">
    <source>
        <dbReference type="EMBL" id="VIO74589.1"/>
    </source>
</evidence>
<comment type="caution">
    <text evidence="5">The sequence shown here is derived from an EMBL/GenBank/DDBJ whole genome shotgun (WGS) entry which is preliminary data.</text>
</comment>
<dbReference type="Pfam" id="PF00496">
    <property type="entry name" value="SBP_bac_5"/>
    <property type="match status" value="1"/>
</dbReference>
<dbReference type="InterPro" id="IPR030678">
    <property type="entry name" value="Peptide/Ni-bd"/>
</dbReference>
<comment type="similarity">
    <text evidence="2">Belongs to the bacterial solute-binding protein 5 family.</text>
</comment>
<dbReference type="Proteomes" id="UP000328092">
    <property type="component" value="Unassembled WGS sequence"/>
</dbReference>
<sequence length="668" mass="74469">MAASIFARILRRVEAACDKAPGVTSRESNPAPHARVPERVGRHLLAGLSIALALLTAGPAPAAAAESYAIAMHGAPALPPGFTHLPYANPDAPKGGRLVQGLIGTFDSLNPLIVRGVAVQQVRGYAYERGYVYESLMVRGNDEPFTLYGLLARSVETDDARSYVTFHLDPRARFSDGQPVTADDVLFSLALLRDHGRPLHHQYYSKVAKAEAPDPLTVRFDFGGVADRELPLILGLMPILPRHAVDAARFEETTLAAPVGSGPYRVTTVKPGASVTFTRNPDYWGRDLPVNRGLWNFDEIRIDYYREANGLFEAFKRGLYDFRTENEPLRWHEGYDFPAVRSGEVVRDTNKLGTPYPSEFLVFNSRRPKFADVRVRQALAMLFDFEWINRNYYFGLYSRAGGYFAGSELSAYGRPADERERDLLQPYLSHIAPDILDGHYRLPVTDGSGRDRTILRSALDLLEQAGYGIDGTVLKQRATGMPLTVEILVTTREHERIALAYQRDLKRAGIEATVRVVDAVQFEQRRLAFDFDMIPNRWDQSLSPGNEQAFYWGSQAADVTGTRNYMGARDPAIDAMIAALLAARERPAFVSAVRALDRALMSGFYAIPLFNAGEQWIARWNRVQRPSTTALAGYLPETWWQRVGAKPQVTKPEVTKPEVTKPEVAKPK</sequence>
<protein>
    <submittedName>
        <fullName evidence="5">Oligopeptide-binding protein AppA</fullName>
    </submittedName>
</protein>
<gene>
    <name evidence="5" type="primary">appA_5</name>
    <name evidence="5" type="ORF">CI1B_53630</name>
</gene>
<reference evidence="5" key="1">
    <citation type="submission" date="2019-02" db="EMBL/GenBank/DDBJ databases">
        <authorList>
            <person name="Pothier F.J."/>
        </authorList>
    </citation>
    <scope>NUCLEOTIDE SEQUENCE</scope>
    <source>
        <strain evidence="5">CI-1B</strain>
    </source>
</reference>
<dbReference type="Gene3D" id="3.10.105.10">
    <property type="entry name" value="Dipeptide-binding Protein, Domain 3"/>
    <property type="match status" value="1"/>
</dbReference>
<dbReference type="PANTHER" id="PTHR30290">
    <property type="entry name" value="PERIPLASMIC BINDING COMPONENT OF ABC TRANSPORTER"/>
    <property type="match status" value="1"/>
</dbReference>
<feature type="domain" description="Solute-binding protein family 5" evidence="4">
    <location>
        <begin position="147"/>
        <end position="554"/>
    </location>
</feature>
<keyword evidence="3" id="KW-0732">Signal</keyword>
<organism evidence="5 6">
    <name type="scientific">Bradyrhizobium ivorense</name>
    <dbReference type="NCBI Taxonomy" id="2511166"/>
    <lineage>
        <taxon>Bacteria</taxon>
        <taxon>Pseudomonadati</taxon>
        <taxon>Pseudomonadota</taxon>
        <taxon>Alphaproteobacteria</taxon>
        <taxon>Hyphomicrobiales</taxon>
        <taxon>Nitrobacteraceae</taxon>
        <taxon>Bradyrhizobium</taxon>
    </lineage>
</organism>
<evidence type="ECO:0000256" key="3">
    <source>
        <dbReference type="ARBA" id="ARBA00022729"/>
    </source>
</evidence>
<dbReference type="PIRSF" id="PIRSF002741">
    <property type="entry name" value="MppA"/>
    <property type="match status" value="1"/>
</dbReference>
<dbReference type="InterPro" id="IPR000914">
    <property type="entry name" value="SBP_5_dom"/>
</dbReference>
<dbReference type="GO" id="GO:0030288">
    <property type="term" value="C:outer membrane-bounded periplasmic space"/>
    <property type="evidence" value="ECO:0007669"/>
    <property type="project" value="TreeGrafter"/>
</dbReference>
<dbReference type="EMBL" id="CAADFC020000021">
    <property type="protein sequence ID" value="VIO74589.1"/>
    <property type="molecule type" value="Genomic_DNA"/>
</dbReference>
<dbReference type="InterPro" id="IPR039424">
    <property type="entry name" value="SBP_5"/>
</dbReference>
<evidence type="ECO:0000313" key="6">
    <source>
        <dbReference type="Proteomes" id="UP000328092"/>
    </source>
</evidence>
<comment type="subcellular location">
    <subcellularLocation>
        <location evidence="1">Periplasm</location>
    </subcellularLocation>
</comment>
<dbReference type="SUPFAM" id="SSF53850">
    <property type="entry name" value="Periplasmic binding protein-like II"/>
    <property type="match status" value="1"/>
</dbReference>
<evidence type="ECO:0000256" key="2">
    <source>
        <dbReference type="ARBA" id="ARBA00005695"/>
    </source>
</evidence>